<dbReference type="InterPro" id="IPR010920">
    <property type="entry name" value="LSM_dom_sf"/>
</dbReference>
<proteinExistence type="predicted"/>
<dbReference type="RefSeq" id="WP_168552301.1">
    <property type="nucleotide sequence ID" value="NZ_JAAWWL010000002.1"/>
</dbReference>
<feature type="transmembrane region" description="Helical" evidence="5">
    <location>
        <begin position="12"/>
        <end position="29"/>
    </location>
</feature>
<dbReference type="Pfam" id="PF00924">
    <property type="entry name" value="MS_channel_2nd"/>
    <property type="match status" value="1"/>
</dbReference>
<dbReference type="PANTHER" id="PTHR30221:SF8">
    <property type="entry name" value="SMALL-CONDUCTANCE MECHANOSENSITIVE CHANNEL"/>
    <property type="match status" value="1"/>
</dbReference>
<feature type="domain" description="Mechanosensitive ion channel MscS" evidence="6">
    <location>
        <begin position="98"/>
        <end position="161"/>
    </location>
</feature>
<dbReference type="SUPFAM" id="SSF50182">
    <property type="entry name" value="Sm-like ribonucleoproteins"/>
    <property type="match status" value="1"/>
</dbReference>
<evidence type="ECO:0000313" key="8">
    <source>
        <dbReference type="Proteomes" id="UP000718451"/>
    </source>
</evidence>
<keyword evidence="8" id="KW-1185">Reference proteome</keyword>
<protein>
    <submittedName>
        <fullName evidence="7">Mechanosensitive ion channel</fullName>
    </submittedName>
</protein>
<sequence length="180" mass="20462">MKNIVLQYQTELFGTLVSLVVFFVLRFIISKAVRRISKLNDINRIRARLIISYITVTLAFILLLVLVLIWGVNIKDIGILLSSVFAVLGVALFATWSVLSNLTAGIILFFYFPYKIGDRIRIQDKDFPDEAIILDIKAFNVNLLKDDGELLTYPNNLLLQKGVVLIQRQVATDKDLEPHL</sequence>
<dbReference type="Gene3D" id="1.10.287.1260">
    <property type="match status" value="1"/>
</dbReference>
<name>A0ABX1GQ81_9FLAO</name>
<evidence type="ECO:0000256" key="2">
    <source>
        <dbReference type="ARBA" id="ARBA00022692"/>
    </source>
</evidence>
<evidence type="ECO:0000256" key="5">
    <source>
        <dbReference type="SAM" id="Phobius"/>
    </source>
</evidence>
<evidence type="ECO:0000259" key="6">
    <source>
        <dbReference type="Pfam" id="PF00924"/>
    </source>
</evidence>
<comment type="subcellular location">
    <subcellularLocation>
        <location evidence="1">Membrane</location>
    </subcellularLocation>
</comment>
<dbReference type="InterPro" id="IPR045275">
    <property type="entry name" value="MscS_archaea/bacteria_type"/>
</dbReference>
<evidence type="ECO:0000256" key="3">
    <source>
        <dbReference type="ARBA" id="ARBA00022989"/>
    </source>
</evidence>
<dbReference type="PANTHER" id="PTHR30221">
    <property type="entry name" value="SMALL-CONDUCTANCE MECHANOSENSITIVE CHANNEL"/>
    <property type="match status" value="1"/>
</dbReference>
<evidence type="ECO:0000256" key="1">
    <source>
        <dbReference type="ARBA" id="ARBA00004370"/>
    </source>
</evidence>
<dbReference type="Proteomes" id="UP000718451">
    <property type="component" value="Unassembled WGS sequence"/>
</dbReference>
<feature type="transmembrane region" description="Helical" evidence="5">
    <location>
        <begin position="84"/>
        <end position="112"/>
    </location>
</feature>
<evidence type="ECO:0000256" key="4">
    <source>
        <dbReference type="ARBA" id="ARBA00023136"/>
    </source>
</evidence>
<dbReference type="InterPro" id="IPR006685">
    <property type="entry name" value="MscS_channel_2nd"/>
</dbReference>
<dbReference type="InterPro" id="IPR023408">
    <property type="entry name" value="MscS_beta-dom_sf"/>
</dbReference>
<reference evidence="7 8" key="1">
    <citation type="submission" date="2020-04" db="EMBL/GenBank/DDBJ databases">
        <authorList>
            <person name="Yoon J."/>
        </authorList>
    </citation>
    <scope>NUCLEOTIDE SEQUENCE [LARGE SCALE GENOMIC DNA]</scope>
    <source>
        <strain evidence="7 8">DJ-13</strain>
    </source>
</reference>
<dbReference type="EMBL" id="JAAWWL010000002">
    <property type="protein sequence ID" value="NKI32077.1"/>
    <property type="molecule type" value="Genomic_DNA"/>
</dbReference>
<evidence type="ECO:0000313" key="7">
    <source>
        <dbReference type="EMBL" id="NKI32077.1"/>
    </source>
</evidence>
<keyword evidence="3 5" id="KW-1133">Transmembrane helix</keyword>
<accession>A0ABX1GQ81</accession>
<keyword evidence="2 5" id="KW-0812">Transmembrane</keyword>
<feature type="transmembrane region" description="Helical" evidence="5">
    <location>
        <begin position="50"/>
        <end position="72"/>
    </location>
</feature>
<keyword evidence="4 5" id="KW-0472">Membrane</keyword>
<dbReference type="Gene3D" id="2.30.30.60">
    <property type="match status" value="1"/>
</dbReference>
<gene>
    <name evidence="7" type="ORF">HCU67_09005</name>
</gene>
<organism evidence="7 8">
    <name type="scientific">Croceivirga thetidis</name>
    <dbReference type="NCBI Taxonomy" id="2721623"/>
    <lineage>
        <taxon>Bacteria</taxon>
        <taxon>Pseudomonadati</taxon>
        <taxon>Bacteroidota</taxon>
        <taxon>Flavobacteriia</taxon>
        <taxon>Flavobacteriales</taxon>
        <taxon>Flavobacteriaceae</taxon>
        <taxon>Croceivirga</taxon>
    </lineage>
</organism>
<comment type="caution">
    <text evidence="7">The sequence shown here is derived from an EMBL/GenBank/DDBJ whole genome shotgun (WGS) entry which is preliminary data.</text>
</comment>